<dbReference type="RefSeq" id="WP_164048074.1">
    <property type="nucleotide sequence ID" value="NZ_WUFV01000013.1"/>
</dbReference>
<dbReference type="InterPro" id="IPR001254">
    <property type="entry name" value="Trypsin_dom"/>
</dbReference>
<dbReference type="Gene3D" id="2.40.10.10">
    <property type="entry name" value="Trypsin-like serine proteases"/>
    <property type="match status" value="1"/>
</dbReference>
<evidence type="ECO:0000259" key="1">
    <source>
        <dbReference type="Pfam" id="PF00089"/>
    </source>
</evidence>
<gene>
    <name evidence="2" type="ORF">GR257_21785</name>
</gene>
<accession>A0A7K3VKT4</accession>
<evidence type="ECO:0000313" key="2">
    <source>
        <dbReference type="EMBL" id="NEK17464.1"/>
    </source>
</evidence>
<feature type="domain" description="Peptidase S1" evidence="1">
    <location>
        <begin position="242"/>
        <end position="328"/>
    </location>
</feature>
<proteinExistence type="predicted"/>
<comment type="caution">
    <text evidence="2">The sequence shown here is derived from an EMBL/GenBank/DDBJ whole genome shotgun (WGS) entry which is preliminary data.</text>
</comment>
<dbReference type="SUPFAM" id="SSF50494">
    <property type="entry name" value="Trypsin-like serine proteases"/>
    <property type="match status" value="1"/>
</dbReference>
<name>A0A7K3VKT4_RHILE</name>
<protein>
    <recommendedName>
        <fullName evidence="1">Peptidase S1 domain-containing protein</fullName>
    </recommendedName>
</protein>
<dbReference type="InterPro" id="IPR009003">
    <property type="entry name" value="Peptidase_S1_PA"/>
</dbReference>
<dbReference type="AlphaFoldDB" id="A0A7K3VKT4"/>
<dbReference type="InterPro" id="IPR043504">
    <property type="entry name" value="Peptidase_S1_PA_chymotrypsin"/>
</dbReference>
<dbReference type="EMBL" id="WUFV01000013">
    <property type="protein sequence ID" value="NEK17464.1"/>
    <property type="molecule type" value="Genomic_DNA"/>
</dbReference>
<dbReference type="GO" id="GO:0004252">
    <property type="term" value="F:serine-type endopeptidase activity"/>
    <property type="evidence" value="ECO:0007669"/>
    <property type="project" value="InterPro"/>
</dbReference>
<evidence type="ECO:0000313" key="3">
    <source>
        <dbReference type="Proteomes" id="UP000471705"/>
    </source>
</evidence>
<dbReference type="Pfam" id="PF00089">
    <property type="entry name" value="Trypsin"/>
    <property type="match status" value="1"/>
</dbReference>
<sequence>MAGIKFHLILHHNSDFATTTYGCGFKINWEIAFLTGTCNLHELHAMLSPSAKFHYHIAVLQQRHQFAGWSMPDNTLTVEDPTKRELFEFEKKKFEEEQSIKRDSLETERRNDAFGFFKSPLLLAIIGGLVTIIVNSSTSYSSTQNTLELEREKLQADLIKKYLEAPEKKAREDNLKFLAGVGLIPAYGKRIEDYLKSNPDAIPQTPISSDYKTFGDPNILSGTVLDKIAAIRNSLVVVRSRQGAVEWRKCTGMLIDQATVVTMSYCAADNLAVRAADVQNLKIDPGKGNPLIDVKDVRIVDHGSSAESIALVTLTAPASNNTPLQIETASPSVGLKLILPFVDGRTSEFYASVDEDCKITNLKGVSGIGYRCDGDVGSAGAPIVSMETGRILGVHSMATQEARWGVRLTAADVGL</sequence>
<reference evidence="2 3" key="1">
    <citation type="submission" date="2019-12" db="EMBL/GenBank/DDBJ databases">
        <title>Rhizobium genotypes associated with high levels of biological nitrogen fixation by grain legumes in a temperate-maritime cropping system.</title>
        <authorList>
            <person name="Maluk M."/>
            <person name="Francesc Ferrando Molina F."/>
            <person name="Lopez Del Egido L."/>
            <person name="Lafos M."/>
            <person name="Langarica-Fuentes A."/>
            <person name="Gebre Yohannes G."/>
            <person name="Young M.W."/>
            <person name="Martin P."/>
            <person name="Gantlett R."/>
            <person name="Kenicer G."/>
            <person name="Hawes C."/>
            <person name="Begg G.S."/>
            <person name="Quilliam R.S."/>
            <person name="Squire G.R."/>
            <person name="Poole P.S."/>
            <person name="Young P.W."/>
            <person name="Iannetta P.M."/>
            <person name="James E.K."/>
        </authorList>
    </citation>
    <scope>NUCLEOTIDE SEQUENCE [LARGE SCALE GENOMIC DNA]</scope>
    <source>
        <strain evidence="2 3">JHI54</strain>
    </source>
</reference>
<dbReference type="GO" id="GO:0006508">
    <property type="term" value="P:proteolysis"/>
    <property type="evidence" value="ECO:0007669"/>
    <property type="project" value="InterPro"/>
</dbReference>
<dbReference type="Proteomes" id="UP000471705">
    <property type="component" value="Unassembled WGS sequence"/>
</dbReference>
<organism evidence="2 3">
    <name type="scientific">Rhizobium leguminosarum</name>
    <dbReference type="NCBI Taxonomy" id="384"/>
    <lineage>
        <taxon>Bacteria</taxon>
        <taxon>Pseudomonadati</taxon>
        <taxon>Pseudomonadota</taxon>
        <taxon>Alphaproteobacteria</taxon>
        <taxon>Hyphomicrobiales</taxon>
        <taxon>Rhizobiaceae</taxon>
        <taxon>Rhizobium/Agrobacterium group</taxon>
        <taxon>Rhizobium</taxon>
    </lineage>
</organism>